<gene>
    <name evidence="1" type="ORF">GUJ93_ZPchr0006g41318</name>
</gene>
<protein>
    <submittedName>
        <fullName evidence="1">Uncharacterized protein</fullName>
    </submittedName>
</protein>
<reference evidence="1" key="2">
    <citation type="submission" date="2021-02" db="EMBL/GenBank/DDBJ databases">
        <authorList>
            <person name="Kimball J.A."/>
            <person name="Haas M.W."/>
            <person name="Macchietto M."/>
            <person name="Kono T."/>
            <person name="Duquette J."/>
            <person name="Shao M."/>
        </authorList>
    </citation>
    <scope>NUCLEOTIDE SEQUENCE</scope>
    <source>
        <tissue evidence="1">Fresh leaf tissue</tissue>
    </source>
</reference>
<evidence type="ECO:0000313" key="2">
    <source>
        <dbReference type="Proteomes" id="UP000729402"/>
    </source>
</evidence>
<name>A0A8J5SJE2_ZIZPA</name>
<organism evidence="1 2">
    <name type="scientific">Zizania palustris</name>
    <name type="common">Northern wild rice</name>
    <dbReference type="NCBI Taxonomy" id="103762"/>
    <lineage>
        <taxon>Eukaryota</taxon>
        <taxon>Viridiplantae</taxon>
        <taxon>Streptophyta</taxon>
        <taxon>Embryophyta</taxon>
        <taxon>Tracheophyta</taxon>
        <taxon>Spermatophyta</taxon>
        <taxon>Magnoliopsida</taxon>
        <taxon>Liliopsida</taxon>
        <taxon>Poales</taxon>
        <taxon>Poaceae</taxon>
        <taxon>BOP clade</taxon>
        <taxon>Oryzoideae</taxon>
        <taxon>Oryzeae</taxon>
        <taxon>Zizaniinae</taxon>
        <taxon>Zizania</taxon>
    </lineage>
</organism>
<evidence type="ECO:0000313" key="1">
    <source>
        <dbReference type="EMBL" id="KAG8073753.1"/>
    </source>
</evidence>
<dbReference type="AlphaFoldDB" id="A0A8J5SJE2"/>
<reference evidence="1" key="1">
    <citation type="journal article" date="2021" name="bioRxiv">
        <title>Whole Genome Assembly and Annotation of Northern Wild Rice, Zizania palustris L., Supports a Whole Genome Duplication in the Zizania Genus.</title>
        <authorList>
            <person name="Haas M."/>
            <person name="Kono T."/>
            <person name="Macchietto M."/>
            <person name="Millas R."/>
            <person name="McGilp L."/>
            <person name="Shao M."/>
            <person name="Duquette J."/>
            <person name="Hirsch C.N."/>
            <person name="Kimball J."/>
        </authorList>
    </citation>
    <scope>NUCLEOTIDE SEQUENCE</scope>
    <source>
        <tissue evidence="1">Fresh leaf tissue</tissue>
    </source>
</reference>
<dbReference type="EMBL" id="JAAALK010000283">
    <property type="protein sequence ID" value="KAG8073753.1"/>
    <property type="molecule type" value="Genomic_DNA"/>
</dbReference>
<dbReference type="Proteomes" id="UP000729402">
    <property type="component" value="Unassembled WGS sequence"/>
</dbReference>
<sequence>MGVWCPRPSQASSSPQAQLGLGVRACGGHGLLLAMASCPLSSSLLPFPPPSATFPRSRFAWRGRADGATTGRFMACSWPPPDVVSLEGGGRTASSSPLW</sequence>
<accession>A0A8J5SJE2</accession>
<comment type="caution">
    <text evidence="1">The sequence shown here is derived from an EMBL/GenBank/DDBJ whole genome shotgun (WGS) entry which is preliminary data.</text>
</comment>
<proteinExistence type="predicted"/>
<keyword evidence="2" id="KW-1185">Reference proteome</keyword>